<dbReference type="CDD" id="cd00177">
    <property type="entry name" value="START"/>
    <property type="match status" value="1"/>
</dbReference>
<proteinExistence type="predicted"/>
<dbReference type="Pfam" id="PF01852">
    <property type="entry name" value="START"/>
    <property type="match status" value="1"/>
</dbReference>
<dbReference type="PANTHER" id="PTHR19308">
    <property type="entry name" value="PHOSPHATIDYLCHOLINE TRANSFER PROTEIN"/>
    <property type="match status" value="1"/>
</dbReference>
<dbReference type="InterPro" id="IPR023393">
    <property type="entry name" value="START-like_dom_sf"/>
</dbReference>
<dbReference type="InterPro" id="IPR051213">
    <property type="entry name" value="START_lipid_transfer"/>
</dbReference>
<sequence>MVLSEVDKKAFGEAINKKLQELKDDLSTNDGWTFLKEEGGMKSYITDVPNDPNKKVKGGGPIKTNMSPADFMAWLDEKNGDPVKRKDYDPSMIYREIIEEIEPNWVVLHVGLDSGSMMVSNRESLCQMRTYIDDKVAYRVTESCDHESFPKVMGGFVRLNAKLSGWYAEKKNEGELELWYVNHSDPAGYVPAWLANKRLGQAALSALVCKKMIEEE</sequence>
<dbReference type="Proteomes" id="UP001431209">
    <property type="component" value="Unassembled WGS sequence"/>
</dbReference>
<dbReference type="PANTHER" id="PTHR19308:SF14">
    <property type="entry name" value="START DOMAIN-CONTAINING PROTEIN"/>
    <property type="match status" value="1"/>
</dbReference>
<gene>
    <name evidence="2" type="ORF">AKO1_007186</name>
</gene>
<dbReference type="SUPFAM" id="SSF55961">
    <property type="entry name" value="Bet v1-like"/>
    <property type="match status" value="1"/>
</dbReference>
<dbReference type="GO" id="GO:0008289">
    <property type="term" value="F:lipid binding"/>
    <property type="evidence" value="ECO:0007669"/>
    <property type="project" value="InterPro"/>
</dbReference>
<reference evidence="2 3" key="1">
    <citation type="submission" date="2024-03" db="EMBL/GenBank/DDBJ databases">
        <title>The Acrasis kona genome and developmental transcriptomes reveal deep origins of eukaryotic multicellular pathways.</title>
        <authorList>
            <person name="Sheikh S."/>
            <person name="Fu C.-J."/>
            <person name="Brown M.W."/>
            <person name="Baldauf S.L."/>
        </authorList>
    </citation>
    <scope>NUCLEOTIDE SEQUENCE [LARGE SCALE GENOMIC DNA]</scope>
    <source>
        <strain evidence="2 3">ATCC MYA-3509</strain>
    </source>
</reference>
<evidence type="ECO:0000313" key="3">
    <source>
        <dbReference type="Proteomes" id="UP001431209"/>
    </source>
</evidence>
<evidence type="ECO:0000259" key="1">
    <source>
        <dbReference type="PROSITE" id="PS50848"/>
    </source>
</evidence>
<feature type="domain" description="START" evidence="1">
    <location>
        <begin position="27"/>
        <end position="203"/>
    </location>
</feature>
<evidence type="ECO:0000313" key="2">
    <source>
        <dbReference type="EMBL" id="KAL0480222.1"/>
    </source>
</evidence>
<keyword evidence="3" id="KW-1185">Reference proteome</keyword>
<protein>
    <submittedName>
        <fullName evidence="2">START domain-containing protein</fullName>
    </submittedName>
</protein>
<organism evidence="2 3">
    <name type="scientific">Acrasis kona</name>
    <dbReference type="NCBI Taxonomy" id="1008807"/>
    <lineage>
        <taxon>Eukaryota</taxon>
        <taxon>Discoba</taxon>
        <taxon>Heterolobosea</taxon>
        <taxon>Tetramitia</taxon>
        <taxon>Eutetramitia</taxon>
        <taxon>Acrasidae</taxon>
        <taxon>Acrasis</taxon>
    </lineage>
</organism>
<name>A0AAW2YSV6_9EUKA</name>
<dbReference type="InterPro" id="IPR002913">
    <property type="entry name" value="START_lipid-bd_dom"/>
</dbReference>
<dbReference type="GO" id="GO:0005737">
    <property type="term" value="C:cytoplasm"/>
    <property type="evidence" value="ECO:0007669"/>
    <property type="project" value="UniProtKB-ARBA"/>
</dbReference>
<dbReference type="AlphaFoldDB" id="A0AAW2YSV6"/>
<accession>A0AAW2YSV6</accession>
<dbReference type="EMBL" id="JAOPGA020000642">
    <property type="protein sequence ID" value="KAL0480222.1"/>
    <property type="molecule type" value="Genomic_DNA"/>
</dbReference>
<dbReference type="Gene3D" id="3.30.530.20">
    <property type="match status" value="1"/>
</dbReference>
<dbReference type="PROSITE" id="PS50848">
    <property type="entry name" value="START"/>
    <property type="match status" value="1"/>
</dbReference>
<comment type="caution">
    <text evidence="2">The sequence shown here is derived from an EMBL/GenBank/DDBJ whole genome shotgun (WGS) entry which is preliminary data.</text>
</comment>